<evidence type="ECO:0000256" key="3">
    <source>
        <dbReference type="ARBA" id="ARBA00036535"/>
    </source>
</evidence>
<dbReference type="EC" id="5.4.99.21" evidence="4"/>
<dbReference type="SUPFAM" id="SSF55120">
    <property type="entry name" value="Pseudouridine synthase"/>
    <property type="match status" value="1"/>
</dbReference>
<gene>
    <name evidence="14" type="ORF">IPK02_08135</name>
</gene>
<dbReference type="PANTHER" id="PTHR47683">
    <property type="entry name" value="PSEUDOURIDINE SYNTHASE FAMILY PROTEIN-RELATED"/>
    <property type="match status" value="1"/>
</dbReference>
<protein>
    <recommendedName>
        <fullName evidence="5">Dual-specificity RNA pseudouridine synthase RluF</fullName>
        <ecNumber evidence="4">5.4.99.21</ecNumber>
    </recommendedName>
    <alternativeName>
        <fullName evidence="7">23S rRNA pseudouridine(2604) synthase</fullName>
    </alternativeName>
    <alternativeName>
        <fullName evidence="9">Ribosomal large subunit pseudouridine synthase F</fullName>
    </alternativeName>
    <alternativeName>
        <fullName evidence="8">rRNA pseudouridylate synthase F</fullName>
    </alternativeName>
    <alternativeName>
        <fullName evidence="10">rRNA-uridine isomerase F</fullName>
    </alternativeName>
    <alternativeName>
        <fullName evidence="6">tRNA(Tyr) pseudouridine(35) synthase</fullName>
    </alternativeName>
</protein>
<dbReference type="SMART" id="SM00363">
    <property type="entry name" value="S4"/>
    <property type="match status" value="1"/>
</dbReference>
<dbReference type="PANTHER" id="PTHR47683:SF2">
    <property type="entry name" value="RNA-BINDING S4 DOMAIN-CONTAINING PROTEIN"/>
    <property type="match status" value="1"/>
</dbReference>
<dbReference type="Gene3D" id="3.30.70.580">
    <property type="entry name" value="Pseudouridine synthase I, catalytic domain, N-terminal subdomain"/>
    <property type="match status" value="1"/>
</dbReference>
<dbReference type="SUPFAM" id="SSF55174">
    <property type="entry name" value="Alpha-L RNA-binding motif"/>
    <property type="match status" value="1"/>
</dbReference>
<dbReference type="InterPro" id="IPR020094">
    <property type="entry name" value="TruA/RsuA/RluB/E/F_N"/>
</dbReference>
<evidence type="ECO:0000256" key="11">
    <source>
        <dbReference type="PROSITE-ProRule" id="PRU00182"/>
    </source>
</evidence>
<dbReference type="AlphaFoldDB" id="A0A935T8X4"/>
<feature type="region of interest" description="Disordered" evidence="12">
    <location>
        <begin position="1"/>
        <end position="203"/>
    </location>
</feature>
<evidence type="ECO:0000256" key="10">
    <source>
        <dbReference type="ARBA" id="ARBA00043147"/>
    </source>
</evidence>
<evidence type="ECO:0000256" key="8">
    <source>
        <dbReference type="ARBA" id="ARBA00042843"/>
    </source>
</evidence>
<dbReference type="EMBL" id="JADJOT010000008">
    <property type="protein sequence ID" value="MBK7953911.1"/>
    <property type="molecule type" value="Genomic_DNA"/>
</dbReference>
<dbReference type="InterPro" id="IPR042092">
    <property type="entry name" value="PsdUridine_s_RsuA/RluB/E/F_cat"/>
</dbReference>
<keyword evidence="1" id="KW-0413">Isomerase</keyword>
<dbReference type="Pfam" id="PF01479">
    <property type="entry name" value="S4"/>
    <property type="match status" value="1"/>
</dbReference>
<dbReference type="Gene3D" id="3.10.290.10">
    <property type="entry name" value="RNA-binding S4 domain"/>
    <property type="match status" value="1"/>
</dbReference>
<dbReference type="CDD" id="cd00165">
    <property type="entry name" value="S4"/>
    <property type="match status" value="1"/>
</dbReference>
<feature type="compositionally biased region" description="Low complexity" evidence="12">
    <location>
        <begin position="170"/>
        <end position="192"/>
    </location>
</feature>
<dbReference type="GO" id="GO:0006396">
    <property type="term" value="P:RNA processing"/>
    <property type="evidence" value="ECO:0007669"/>
    <property type="project" value="UniProtKB-ARBA"/>
</dbReference>
<feature type="compositionally biased region" description="Basic and acidic residues" evidence="12">
    <location>
        <begin position="54"/>
        <end position="65"/>
    </location>
</feature>
<dbReference type="InterPro" id="IPR020103">
    <property type="entry name" value="PsdUridine_synth_cat_dom_sf"/>
</dbReference>
<evidence type="ECO:0000313" key="15">
    <source>
        <dbReference type="Proteomes" id="UP000706151"/>
    </source>
</evidence>
<evidence type="ECO:0000256" key="9">
    <source>
        <dbReference type="ARBA" id="ARBA00042890"/>
    </source>
</evidence>
<dbReference type="Gene3D" id="3.30.70.1560">
    <property type="entry name" value="Alpha-L RNA-binding motif"/>
    <property type="match status" value="1"/>
</dbReference>
<sequence length="442" mass="47882">MSRPTLKLPKKPAPGDRETPGRARKPIRRGSPASKHAAARRVDGKWAVPAVPADADKRTPARFRGDATGTDRSQPARVEAVAAPQRDSTAAAPERGSKAIEQVAEGPGEGRPDGRFPEAGGPPANGRPQQRSKTYPQRGIARSTGARAFPPPPRRSEGDLPAPAGRQSGPPALAPALQVPATAVPETPATTTRMPRGLPKESPRLSRLVSELAACSRREADEWIENGWVSVDGVVVARLGARVSPKAKIGINDVASRHQTESVTILFNKPCDPAEAAVEEDSDNAVALIRSDNHWPEDSNSCRFQATHLRGLALAGRIENDEGGMLVFTQSGSVARRLTGGDSRLEKEYHVRVEGELPPDGLERLRHGLTLDKVKLLPAQVSWLSEQQLRFVLHESRKRQIRGMCEQLGLRATTIKRVRIGSVSLGKLAAGQWRYLRADERF</sequence>
<evidence type="ECO:0000256" key="1">
    <source>
        <dbReference type="ARBA" id="ARBA00023235"/>
    </source>
</evidence>
<comment type="catalytic activity">
    <reaction evidence="3">
        <text>uridine(2604) in 23S rRNA = pseudouridine(2604) in 23S rRNA</text>
        <dbReference type="Rhea" id="RHEA:38875"/>
        <dbReference type="Rhea" id="RHEA-COMP:10093"/>
        <dbReference type="Rhea" id="RHEA-COMP:10094"/>
        <dbReference type="ChEBI" id="CHEBI:65314"/>
        <dbReference type="ChEBI" id="CHEBI:65315"/>
        <dbReference type="EC" id="5.4.99.21"/>
    </reaction>
</comment>
<accession>A0A935T8X4</accession>
<evidence type="ECO:0000256" key="12">
    <source>
        <dbReference type="SAM" id="MobiDB-lite"/>
    </source>
</evidence>
<dbReference type="Proteomes" id="UP000706151">
    <property type="component" value="Unassembled WGS sequence"/>
</dbReference>
<dbReference type="GO" id="GO:0001522">
    <property type="term" value="P:pseudouridine synthesis"/>
    <property type="evidence" value="ECO:0007669"/>
    <property type="project" value="InterPro"/>
</dbReference>
<dbReference type="InterPro" id="IPR050343">
    <property type="entry name" value="RsuA_PseudoU_synthase"/>
</dbReference>
<evidence type="ECO:0000259" key="13">
    <source>
        <dbReference type="SMART" id="SM00363"/>
    </source>
</evidence>
<evidence type="ECO:0000256" key="7">
    <source>
        <dbReference type="ARBA" id="ARBA00041697"/>
    </source>
</evidence>
<evidence type="ECO:0000256" key="6">
    <source>
        <dbReference type="ARBA" id="ARBA00041420"/>
    </source>
</evidence>
<dbReference type="InterPro" id="IPR002942">
    <property type="entry name" value="S4_RNA-bd"/>
</dbReference>
<comment type="caution">
    <text evidence="14">The sequence shown here is derived from an EMBL/GenBank/DDBJ whole genome shotgun (WGS) entry which is preliminary data.</text>
</comment>
<feature type="domain" description="RNA-binding S4" evidence="13">
    <location>
        <begin position="203"/>
        <end position="260"/>
    </location>
</feature>
<comment type="catalytic activity">
    <reaction evidence="2">
        <text>uridine(35) in tRNA(Tyr) = pseudouridine(35) in tRNA(Tyr)</text>
        <dbReference type="Rhea" id="RHEA:60556"/>
        <dbReference type="Rhea" id="RHEA-COMP:15607"/>
        <dbReference type="Rhea" id="RHEA-COMP:15608"/>
        <dbReference type="ChEBI" id="CHEBI:65314"/>
        <dbReference type="ChEBI" id="CHEBI:65315"/>
    </reaction>
</comment>
<evidence type="ECO:0000256" key="2">
    <source>
        <dbReference type="ARBA" id="ARBA00036390"/>
    </source>
</evidence>
<dbReference type="GO" id="GO:0003723">
    <property type="term" value="F:RNA binding"/>
    <property type="evidence" value="ECO:0007669"/>
    <property type="project" value="UniProtKB-KW"/>
</dbReference>
<reference evidence="14 15" key="1">
    <citation type="submission" date="2020-10" db="EMBL/GenBank/DDBJ databases">
        <title>Connecting structure to function with the recovery of over 1000 high-quality activated sludge metagenome-assembled genomes encoding full-length rRNA genes using long-read sequencing.</title>
        <authorList>
            <person name="Singleton C.M."/>
            <person name="Petriglieri F."/>
            <person name="Kristensen J.M."/>
            <person name="Kirkegaard R.H."/>
            <person name="Michaelsen T.Y."/>
            <person name="Andersen M.H."/>
            <person name="Karst S.M."/>
            <person name="Dueholm M.S."/>
            <person name="Nielsen P.H."/>
            <person name="Albertsen M."/>
        </authorList>
    </citation>
    <scope>NUCLEOTIDE SEQUENCE [LARGE SCALE GENOMIC DNA]</scope>
    <source>
        <strain evidence="14">Fred_18-Q3-R57-64_BAT3C.720</strain>
    </source>
</reference>
<name>A0A935T8X4_9PROT</name>
<proteinExistence type="predicted"/>
<organism evidence="14 15">
    <name type="scientific">Candidatus Accumulibacter affinis</name>
    <dbReference type="NCBI Taxonomy" id="2954384"/>
    <lineage>
        <taxon>Bacteria</taxon>
        <taxon>Pseudomonadati</taxon>
        <taxon>Pseudomonadota</taxon>
        <taxon>Betaproteobacteria</taxon>
        <taxon>Candidatus Accumulibacter</taxon>
    </lineage>
</organism>
<dbReference type="InterPro" id="IPR036986">
    <property type="entry name" value="S4_RNA-bd_sf"/>
</dbReference>
<evidence type="ECO:0000313" key="14">
    <source>
        <dbReference type="EMBL" id="MBK7953911.1"/>
    </source>
</evidence>
<dbReference type="GO" id="GO:0160138">
    <property type="term" value="F:23S rRNA pseudouridine(2604) synthase activity"/>
    <property type="evidence" value="ECO:0007669"/>
    <property type="project" value="UniProtKB-EC"/>
</dbReference>
<evidence type="ECO:0000256" key="5">
    <source>
        <dbReference type="ARBA" id="ARBA00039989"/>
    </source>
</evidence>
<keyword evidence="11" id="KW-0694">RNA-binding</keyword>
<evidence type="ECO:0000256" key="4">
    <source>
        <dbReference type="ARBA" id="ARBA00038922"/>
    </source>
</evidence>
<dbReference type="PROSITE" id="PS50889">
    <property type="entry name" value="S4"/>
    <property type="match status" value="1"/>
</dbReference>